<name>A0A951PMX8_9CYAN</name>
<dbReference type="SUPFAM" id="SSF158472">
    <property type="entry name" value="HAMP domain-like"/>
    <property type="match status" value="1"/>
</dbReference>
<dbReference type="InterPro" id="IPR003660">
    <property type="entry name" value="HAMP_dom"/>
</dbReference>
<keyword evidence="11" id="KW-0067">ATP-binding</keyword>
<evidence type="ECO:0000259" key="19">
    <source>
        <dbReference type="PROSITE" id="PS50109"/>
    </source>
</evidence>
<dbReference type="CDD" id="cd12912">
    <property type="entry name" value="PDC2_MCP_like"/>
    <property type="match status" value="1"/>
</dbReference>
<evidence type="ECO:0000256" key="14">
    <source>
        <dbReference type="ARBA" id="ARBA00023136"/>
    </source>
</evidence>
<dbReference type="CDD" id="cd16922">
    <property type="entry name" value="HATPase_EvgS-ArcB-TorS-like"/>
    <property type="match status" value="1"/>
</dbReference>
<dbReference type="EMBL" id="JAHHIF010000019">
    <property type="protein sequence ID" value="MBW4545889.1"/>
    <property type="molecule type" value="Genomic_DNA"/>
</dbReference>
<evidence type="ECO:0000256" key="6">
    <source>
        <dbReference type="ARBA" id="ARBA00022553"/>
    </source>
</evidence>
<dbReference type="SMART" id="SM00448">
    <property type="entry name" value="REC"/>
    <property type="match status" value="1"/>
</dbReference>
<dbReference type="InterPro" id="IPR011006">
    <property type="entry name" value="CheY-like_superfamily"/>
</dbReference>
<dbReference type="FunFam" id="1.10.287.130:FF:000038">
    <property type="entry name" value="Sensory transduction histidine kinase"/>
    <property type="match status" value="1"/>
</dbReference>
<dbReference type="Gene3D" id="3.40.50.2300">
    <property type="match status" value="1"/>
</dbReference>
<dbReference type="PROSITE" id="PS50885">
    <property type="entry name" value="HAMP"/>
    <property type="match status" value="1"/>
</dbReference>
<keyword evidence="10" id="KW-0418">Kinase</keyword>
<dbReference type="SUPFAM" id="SSF103190">
    <property type="entry name" value="Sensory domain-like"/>
    <property type="match status" value="1"/>
</dbReference>
<dbReference type="SMART" id="SM00304">
    <property type="entry name" value="HAMP"/>
    <property type="match status" value="1"/>
</dbReference>
<evidence type="ECO:0000256" key="3">
    <source>
        <dbReference type="ARBA" id="ARBA00006402"/>
    </source>
</evidence>
<dbReference type="PRINTS" id="PR00344">
    <property type="entry name" value="BCTRLSENSOR"/>
</dbReference>
<dbReference type="GO" id="GO:0000155">
    <property type="term" value="F:phosphorelay sensor kinase activity"/>
    <property type="evidence" value="ECO:0007669"/>
    <property type="project" value="InterPro"/>
</dbReference>
<dbReference type="Pfam" id="PF02518">
    <property type="entry name" value="HATPase_c"/>
    <property type="match status" value="1"/>
</dbReference>
<dbReference type="CDD" id="cd06225">
    <property type="entry name" value="HAMP"/>
    <property type="match status" value="1"/>
</dbReference>
<comment type="catalytic activity">
    <reaction evidence="1">
        <text>ATP + protein L-histidine = ADP + protein N-phospho-L-histidine.</text>
        <dbReference type="EC" id="2.7.13.3"/>
    </reaction>
</comment>
<dbReference type="Proteomes" id="UP000753908">
    <property type="component" value="Unassembled WGS sequence"/>
</dbReference>
<keyword evidence="5" id="KW-1003">Cell membrane</keyword>
<dbReference type="Gene3D" id="3.30.565.10">
    <property type="entry name" value="Histidine kinase-like ATPase, C-terminal domain"/>
    <property type="match status" value="1"/>
</dbReference>
<dbReference type="Pfam" id="PF02743">
    <property type="entry name" value="dCache_1"/>
    <property type="match status" value="1"/>
</dbReference>
<evidence type="ECO:0000256" key="2">
    <source>
        <dbReference type="ARBA" id="ARBA00004651"/>
    </source>
</evidence>
<dbReference type="CDD" id="cd12913">
    <property type="entry name" value="PDC1_MCP_like"/>
    <property type="match status" value="1"/>
</dbReference>
<feature type="domain" description="HAMP" evidence="21">
    <location>
        <begin position="370"/>
        <end position="422"/>
    </location>
</feature>
<evidence type="ECO:0000256" key="4">
    <source>
        <dbReference type="ARBA" id="ARBA00012438"/>
    </source>
</evidence>
<keyword evidence="12 18" id="KW-1133">Transmembrane helix</keyword>
<dbReference type="InterPro" id="IPR036097">
    <property type="entry name" value="HisK_dim/P_sf"/>
</dbReference>
<dbReference type="Pfam" id="PF00512">
    <property type="entry name" value="HisKA"/>
    <property type="match status" value="1"/>
</dbReference>
<evidence type="ECO:0000256" key="16">
    <source>
        <dbReference type="ARBA" id="ARBA00074306"/>
    </source>
</evidence>
<dbReference type="SUPFAM" id="SSF47384">
    <property type="entry name" value="Homodimeric domain of signal transducing histidine kinase"/>
    <property type="match status" value="1"/>
</dbReference>
<dbReference type="InterPro" id="IPR029151">
    <property type="entry name" value="Sensor-like_sf"/>
</dbReference>
<evidence type="ECO:0000256" key="10">
    <source>
        <dbReference type="ARBA" id="ARBA00022777"/>
    </source>
</evidence>
<dbReference type="Pfam" id="PF00672">
    <property type="entry name" value="HAMP"/>
    <property type="match status" value="1"/>
</dbReference>
<dbReference type="EC" id="2.7.13.3" evidence="4"/>
<reference evidence="22" key="2">
    <citation type="journal article" date="2022" name="Microbiol. Resour. Announc.">
        <title>Metagenome Sequencing to Explore Phylogenomics of Terrestrial Cyanobacteria.</title>
        <authorList>
            <person name="Ward R.D."/>
            <person name="Stajich J.E."/>
            <person name="Johansen J.R."/>
            <person name="Huntemann M."/>
            <person name="Clum A."/>
            <person name="Foster B."/>
            <person name="Foster B."/>
            <person name="Roux S."/>
            <person name="Palaniappan K."/>
            <person name="Varghese N."/>
            <person name="Mukherjee S."/>
            <person name="Reddy T.B.K."/>
            <person name="Daum C."/>
            <person name="Copeland A."/>
            <person name="Chen I.A."/>
            <person name="Ivanova N.N."/>
            <person name="Kyrpides N.C."/>
            <person name="Shapiro N."/>
            <person name="Eloe-Fadrosh E.A."/>
            <person name="Pietrasiak N."/>
        </authorList>
    </citation>
    <scope>NUCLEOTIDE SEQUENCE</scope>
    <source>
        <strain evidence="22">CPER-KK1</strain>
    </source>
</reference>
<evidence type="ECO:0000256" key="18">
    <source>
        <dbReference type="SAM" id="Phobius"/>
    </source>
</evidence>
<proteinExistence type="inferred from homology"/>
<dbReference type="Pfam" id="PF00072">
    <property type="entry name" value="Response_reg"/>
    <property type="match status" value="1"/>
</dbReference>
<keyword evidence="15" id="KW-0131">Cell cycle</keyword>
<dbReference type="InterPro" id="IPR036890">
    <property type="entry name" value="HATPase_C_sf"/>
</dbReference>
<evidence type="ECO:0000313" key="23">
    <source>
        <dbReference type="Proteomes" id="UP000753908"/>
    </source>
</evidence>
<dbReference type="GO" id="GO:0005886">
    <property type="term" value="C:plasma membrane"/>
    <property type="evidence" value="ECO:0007669"/>
    <property type="project" value="UniProtKB-SubCell"/>
</dbReference>
<feature type="transmembrane region" description="Helical" evidence="18">
    <location>
        <begin position="21"/>
        <end position="43"/>
    </location>
</feature>
<dbReference type="Gene3D" id="6.10.340.10">
    <property type="match status" value="1"/>
</dbReference>
<evidence type="ECO:0000313" key="22">
    <source>
        <dbReference type="EMBL" id="MBW4545889.1"/>
    </source>
</evidence>
<dbReference type="PANTHER" id="PTHR43047:SF72">
    <property type="entry name" value="OSMOSENSING HISTIDINE PROTEIN KINASE SLN1"/>
    <property type="match status" value="1"/>
</dbReference>
<protein>
    <recommendedName>
        <fullName evidence="16">Circadian input-output histidine kinase CikA</fullName>
        <ecNumber evidence="4">2.7.13.3</ecNumber>
    </recommendedName>
</protein>
<dbReference type="SMART" id="SM00388">
    <property type="entry name" value="HisKA"/>
    <property type="match status" value="1"/>
</dbReference>
<reference evidence="22" key="1">
    <citation type="submission" date="2021-05" db="EMBL/GenBank/DDBJ databases">
        <authorList>
            <person name="Pietrasiak N."/>
            <person name="Ward R."/>
            <person name="Stajich J.E."/>
            <person name="Kurbessoian T."/>
        </authorList>
    </citation>
    <scope>NUCLEOTIDE SEQUENCE</scope>
    <source>
        <strain evidence="22">CPER-KK1</strain>
    </source>
</reference>
<dbReference type="PROSITE" id="PS50109">
    <property type="entry name" value="HIS_KIN"/>
    <property type="match status" value="1"/>
</dbReference>
<keyword evidence="13" id="KW-0902">Two-component regulatory system</keyword>
<evidence type="ECO:0000256" key="1">
    <source>
        <dbReference type="ARBA" id="ARBA00000085"/>
    </source>
</evidence>
<dbReference type="InterPro" id="IPR003594">
    <property type="entry name" value="HATPase_dom"/>
</dbReference>
<feature type="modified residue" description="4-aspartylphosphate" evidence="17">
    <location>
        <position position="764"/>
    </location>
</feature>
<keyword evidence="9" id="KW-0547">Nucleotide-binding</keyword>
<evidence type="ECO:0000256" key="9">
    <source>
        <dbReference type="ARBA" id="ARBA00022741"/>
    </source>
</evidence>
<gene>
    <name evidence="22" type="ORF">KME25_15790</name>
</gene>
<keyword evidence="14 18" id="KW-0472">Membrane</keyword>
<evidence type="ECO:0000256" key="8">
    <source>
        <dbReference type="ARBA" id="ARBA00022692"/>
    </source>
</evidence>
<dbReference type="SUPFAM" id="SSF52172">
    <property type="entry name" value="CheY-like"/>
    <property type="match status" value="1"/>
</dbReference>
<dbReference type="SMART" id="SM00387">
    <property type="entry name" value="HATPase_c"/>
    <property type="match status" value="1"/>
</dbReference>
<evidence type="ECO:0000256" key="15">
    <source>
        <dbReference type="ARBA" id="ARBA00023306"/>
    </source>
</evidence>
<evidence type="ECO:0000256" key="11">
    <source>
        <dbReference type="ARBA" id="ARBA00022840"/>
    </source>
</evidence>
<dbReference type="Gene3D" id="3.30.450.20">
    <property type="entry name" value="PAS domain"/>
    <property type="match status" value="1"/>
</dbReference>
<evidence type="ECO:0000256" key="17">
    <source>
        <dbReference type="PROSITE-ProRule" id="PRU00169"/>
    </source>
</evidence>
<dbReference type="PROSITE" id="PS50110">
    <property type="entry name" value="RESPONSE_REGULATORY"/>
    <property type="match status" value="1"/>
</dbReference>
<dbReference type="GO" id="GO:0009927">
    <property type="term" value="F:histidine phosphotransfer kinase activity"/>
    <property type="evidence" value="ECO:0007669"/>
    <property type="project" value="TreeGrafter"/>
</dbReference>
<keyword evidence="6 17" id="KW-0597">Phosphoprotein</keyword>
<dbReference type="SUPFAM" id="SSF55874">
    <property type="entry name" value="ATPase domain of HSP90 chaperone/DNA topoisomerase II/histidine kinase"/>
    <property type="match status" value="1"/>
</dbReference>
<keyword evidence="7" id="KW-0808">Transferase</keyword>
<dbReference type="InterPro" id="IPR004358">
    <property type="entry name" value="Sig_transdc_His_kin-like_C"/>
</dbReference>
<accession>A0A951PMX8</accession>
<dbReference type="PANTHER" id="PTHR43047">
    <property type="entry name" value="TWO-COMPONENT HISTIDINE PROTEIN KINASE"/>
    <property type="match status" value="1"/>
</dbReference>
<comment type="caution">
    <text evidence="22">The sequence shown here is derived from an EMBL/GenBank/DDBJ whole genome shotgun (WGS) entry which is preliminary data.</text>
</comment>
<keyword evidence="8 18" id="KW-0812">Transmembrane</keyword>
<dbReference type="CDD" id="cd00082">
    <property type="entry name" value="HisKA"/>
    <property type="match status" value="1"/>
</dbReference>
<comment type="similarity">
    <text evidence="3">In the N-terminal section; belongs to the phytochrome family.</text>
</comment>
<evidence type="ECO:0000259" key="20">
    <source>
        <dbReference type="PROSITE" id="PS50110"/>
    </source>
</evidence>
<evidence type="ECO:0000259" key="21">
    <source>
        <dbReference type="PROSITE" id="PS50885"/>
    </source>
</evidence>
<dbReference type="InterPro" id="IPR033479">
    <property type="entry name" value="dCache_1"/>
</dbReference>
<comment type="subcellular location">
    <subcellularLocation>
        <location evidence="2">Cell membrane</location>
        <topology evidence="2">Multi-pass membrane protein</topology>
    </subcellularLocation>
</comment>
<sequence length="931" mass="104715">MTEIAPRPQVSKRRPKLPLRLILVVPFIVQIFAAVGLIGWLSLRNGQIAVNDVTTQLRNEVTARIQQELDNFLSTPYLVNQINIDDIRVGHLDINNLRGWMPHIWRQLKLFDSVVYISFGSERGEFVGVDRRDDGSFIYHIKDSLTAGAALQYKIDARGNPTQKIYTLPSYEPRLRPWYIRPKQAGQHTWSEIYQILTPPVLALTLGQPYYDETGALKGIVAADVSLAQISDFLGQLSIGKSGEAFIIERDGSLVASSSSQPPFGNQNKRIKANQINEALIQSAAEFLSQQFKDFNQIKGSQQLSFTCDGKRQFLQVTPLSGDFGLDWLIVVVVPEADFMEQINANTQMTIGLCFLALVLATGLGIFTSRWITQPILRLSEASRKIAAGALDQNVEVKGVAELEVLSQSFNHMAAQLKTSFSELEIRVEQRTVELKEAKLTADAANQAKSEFLANMSHELRTPLNGILGYAQILQRSKTLTECERNGIRVISQSGFHLLTLINEILDLSKIEARKMALHPKDFHFPSLLQGVVEICRIRAEQKEISFIYQCTSDLPIGIHTDEKRLRQVLINLLDNAIKFTDVGGVTFKVSLIHQLSVDNNRQQTANNKSQKNTKIHFQIEDTGIGMSQEQSEKIFLPFEQVGDRNLQAQGTGLGLAISSKIIQIMGSAIQVKSQPSKGSTFFFDLELPKADDWTQAAVSFNWGRIIGILGKKPKILMVDDRWENRSVIVNLLESIGFEMVEAINGQEGLEKAAQFNPDLIITDLAMPVMDGFELMKHIRQSALLQNVVIIVSSASVYDIDQHTSLDAGGNDFLPKPVQVDELLQKLKKHLNLEWIYENSSEFSNPYSTKLIENGQEKDNVNDLIAPSHEELAILLDLVKKGRLPSLLDYLEQLERVDEKFIPFTQHLRQLAKGFQVKKIRQFLELYQLEY</sequence>
<organism evidence="22 23">
    <name type="scientific">Symplocastrum torsivum CPER-KK1</name>
    <dbReference type="NCBI Taxonomy" id="450513"/>
    <lineage>
        <taxon>Bacteria</taxon>
        <taxon>Bacillati</taxon>
        <taxon>Cyanobacteriota</taxon>
        <taxon>Cyanophyceae</taxon>
        <taxon>Oscillatoriophycideae</taxon>
        <taxon>Oscillatoriales</taxon>
        <taxon>Microcoleaceae</taxon>
        <taxon>Symplocastrum</taxon>
    </lineage>
</organism>
<evidence type="ECO:0000256" key="13">
    <source>
        <dbReference type="ARBA" id="ARBA00023012"/>
    </source>
</evidence>
<dbReference type="InterPro" id="IPR001789">
    <property type="entry name" value="Sig_transdc_resp-reg_receiver"/>
</dbReference>
<dbReference type="FunFam" id="3.30.565.10:FF:000010">
    <property type="entry name" value="Sensor histidine kinase RcsC"/>
    <property type="match status" value="1"/>
</dbReference>
<feature type="domain" description="Histidine kinase" evidence="19">
    <location>
        <begin position="455"/>
        <end position="690"/>
    </location>
</feature>
<dbReference type="AlphaFoldDB" id="A0A951PMX8"/>
<dbReference type="Gene3D" id="1.10.287.130">
    <property type="match status" value="1"/>
</dbReference>
<dbReference type="GO" id="GO:0005524">
    <property type="term" value="F:ATP binding"/>
    <property type="evidence" value="ECO:0007669"/>
    <property type="project" value="UniProtKB-KW"/>
</dbReference>
<dbReference type="InterPro" id="IPR003661">
    <property type="entry name" value="HisK_dim/P_dom"/>
</dbReference>
<dbReference type="InterPro" id="IPR005467">
    <property type="entry name" value="His_kinase_dom"/>
</dbReference>
<feature type="domain" description="Response regulatory" evidence="20">
    <location>
        <begin position="715"/>
        <end position="831"/>
    </location>
</feature>
<evidence type="ECO:0000256" key="7">
    <source>
        <dbReference type="ARBA" id="ARBA00022679"/>
    </source>
</evidence>
<evidence type="ECO:0000256" key="12">
    <source>
        <dbReference type="ARBA" id="ARBA00022989"/>
    </source>
</evidence>
<evidence type="ECO:0000256" key="5">
    <source>
        <dbReference type="ARBA" id="ARBA00022475"/>
    </source>
</evidence>
<dbReference type="CDD" id="cd17546">
    <property type="entry name" value="REC_hyHK_CKI1_RcsC-like"/>
    <property type="match status" value="1"/>
</dbReference>